<comment type="caution">
    <text evidence="2">The sequence shown here is derived from an EMBL/GenBank/DDBJ whole genome shotgun (WGS) entry which is preliminary data.</text>
</comment>
<keyword evidence="3" id="KW-1185">Reference proteome</keyword>
<dbReference type="OrthoDB" id="2425483at2759"/>
<evidence type="ECO:0000256" key="1">
    <source>
        <dbReference type="SAM" id="MobiDB-lite"/>
    </source>
</evidence>
<accession>A0A9N9BKJ2</accession>
<gene>
    <name evidence="2" type="ORF">ALEPTO_LOCUS6626</name>
</gene>
<dbReference type="Proteomes" id="UP000789508">
    <property type="component" value="Unassembled WGS sequence"/>
</dbReference>
<evidence type="ECO:0000313" key="2">
    <source>
        <dbReference type="EMBL" id="CAG8566876.1"/>
    </source>
</evidence>
<dbReference type="AlphaFoldDB" id="A0A9N9BKJ2"/>
<evidence type="ECO:0000313" key="3">
    <source>
        <dbReference type="Proteomes" id="UP000789508"/>
    </source>
</evidence>
<name>A0A9N9BKJ2_9GLOM</name>
<feature type="region of interest" description="Disordered" evidence="1">
    <location>
        <begin position="1"/>
        <end position="21"/>
    </location>
</feature>
<sequence length="196" mass="21585">MTSNQPLITTKTTNTQLPTIPQAPTANLHTMQRPAILNQLPQTRQPPQSLEELMKKYGSAQKTTQKLNNELIEKHLHIIATTISTLASTLETYGDPYEAVIHGTFGAEPSPTWSIAFSSVVTIIQDFFGEVMNGGRGFGSHSYTGHNIAAVIRVKCAERTKKPSSIEKLFILSYNQLESSSAVFDNVFIIEYLSTG</sequence>
<protein>
    <submittedName>
        <fullName evidence="2">1233_t:CDS:1</fullName>
    </submittedName>
</protein>
<reference evidence="2" key="1">
    <citation type="submission" date="2021-06" db="EMBL/GenBank/DDBJ databases">
        <authorList>
            <person name="Kallberg Y."/>
            <person name="Tangrot J."/>
            <person name="Rosling A."/>
        </authorList>
    </citation>
    <scope>NUCLEOTIDE SEQUENCE</scope>
    <source>
        <strain evidence="2">FL130A</strain>
    </source>
</reference>
<dbReference type="EMBL" id="CAJVPS010002372">
    <property type="protein sequence ID" value="CAG8566876.1"/>
    <property type="molecule type" value="Genomic_DNA"/>
</dbReference>
<proteinExistence type="predicted"/>
<organism evidence="2 3">
    <name type="scientific">Ambispora leptoticha</name>
    <dbReference type="NCBI Taxonomy" id="144679"/>
    <lineage>
        <taxon>Eukaryota</taxon>
        <taxon>Fungi</taxon>
        <taxon>Fungi incertae sedis</taxon>
        <taxon>Mucoromycota</taxon>
        <taxon>Glomeromycotina</taxon>
        <taxon>Glomeromycetes</taxon>
        <taxon>Archaeosporales</taxon>
        <taxon>Ambisporaceae</taxon>
        <taxon>Ambispora</taxon>
    </lineage>
</organism>